<keyword evidence="10 13" id="KW-0472">Membrane</keyword>
<dbReference type="FunFam" id="3.30.200.20:FF:000178">
    <property type="entry name" value="serine/threonine-protein kinase PBS1-like"/>
    <property type="match status" value="1"/>
</dbReference>
<dbReference type="AlphaFoldDB" id="A0AAX6DM05"/>
<evidence type="ECO:0000256" key="3">
    <source>
        <dbReference type="ARBA" id="ARBA00022679"/>
    </source>
</evidence>
<dbReference type="InterPro" id="IPR000719">
    <property type="entry name" value="Prot_kinase_dom"/>
</dbReference>
<dbReference type="SMART" id="SM00220">
    <property type="entry name" value="S_TKc"/>
    <property type="match status" value="1"/>
</dbReference>
<keyword evidence="3" id="KW-0808">Transferase</keyword>
<dbReference type="Gene3D" id="1.10.510.10">
    <property type="entry name" value="Transferase(Phosphotransferase) domain 1"/>
    <property type="match status" value="1"/>
</dbReference>
<feature type="transmembrane region" description="Helical" evidence="13">
    <location>
        <begin position="324"/>
        <end position="340"/>
    </location>
</feature>
<evidence type="ECO:0000259" key="15">
    <source>
        <dbReference type="PROSITE" id="PS50011"/>
    </source>
</evidence>
<keyword evidence="9 13" id="KW-1133">Transmembrane helix</keyword>
<evidence type="ECO:0000313" key="17">
    <source>
        <dbReference type="Proteomes" id="UP001140949"/>
    </source>
</evidence>
<dbReference type="PROSITE" id="PS00108">
    <property type="entry name" value="PROTEIN_KINASE_ST"/>
    <property type="match status" value="1"/>
</dbReference>
<dbReference type="InterPro" id="IPR011009">
    <property type="entry name" value="Kinase-like_dom_sf"/>
</dbReference>
<name>A0AAX6DM05_IRIPA</name>
<evidence type="ECO:0000256" key="5">
    <source>
        <dbReference type="ARBA" id="ARBA00022729"/>
    </source>
</evidence>
<feature type="signal peptide" evidence="14">
    <location>
        <begin position="1"/>
        <end position="26"/>
    </location>
</feature>
<reference evidence="16" key="1">
    <citation type="journal article" date="2023" name="GigaByte">
        <title>Genome assembly of the bearded iris, Iris pallida Lam.</title>
        <authorList>
            <person name="Bruccoleri R.E."/>
            <person name="Oakeley E.J."/>
            <person name="Faust A.M.E."/>
            <person name="Altorfer M."/>
            <person name="Dessus-Babus S."/>
            <person name="Burckhardt D."/>
            <person name="Oertli M."/>
            <person name="Naumann U."/>
            <person name="Petersen F."/>
            <person name="Wong J."/>
        </authorList>
    </citation>
    <scope>NUCLEOTIDE SEQUENCE</scope>
    <source>
        <strain evidence="16">GSM-AAB239-AS_SAM_17_03QT</strain>
    </source>
</reference>
<keyword evidence="2" id="KW-0723">Serine/threonine-protein kinase</keyword>
<dbReference type="Gene3D" id="3.30.200.20">
    <property type="entry name" value="Phosphorylase Kinase, domain 1"/>
    <property type="match status" value="1"/>
</dbReference>
<keyword evidence="4 13" id="KW-0812">Transmembrane</keyword>
<dbReference type="InterPro" id="IPR045874">
    <property type="entry name" value="LRK10/LRL21-25-like"/>
</dbReference>
<dbReference type="PROSITE" id="PS50011">
    <property type="entry name" value="PROTEIN_KINASE_DOM"/>
    <property type="match status" value="1"/>
</dbReference>
<evidence type="ECO:0000256" key="6">
    <source>
        <dbReference type="ARBA" id="ARBA00022741"/>
    </source>
</evidence>
<proteinExistence type="predicted"/>
<dbReference type="Pfam" id="PF13947">
    <property type="entry name" value="GUB_WAK_bind"/>
    <property type="match status" value="1"/>
</dbReference>
<dbReference type="EMBL" id="JANAVB010043418">
    <property type="protein sequence ID" value="KAJ6792765.1"/>
    <property type="molecule type" value="Genomic_DNA"/>
</dbReference>
<dbReference type="Proteomes" id="UP001140949">
    <property type="component" value="Unassembled WGS sequence"/>
</dbReference>
<dbReference type="InterPro" id="IPR017441">
    <property type="entry name" value="Protein_kinase_ATP_BS"/>
</dbReference>
<dbReference type="PANTHER" id="PTHR27009">
    <property type="entry name" value="RUST RESISTANCE KINASE LR10-RELATED"/>
    <property type="match status" value="1"/>
</dbReference>
<feature type="chain" id="PRO_5043926491" evidence="14">
    <location>
        <begin position="27"/>
        <end position="693"/>
    </location>
</feature>
<gene>
    <name evidence="16" type="ORF">M6B38_237260</name>
</gene>
<comment type="subcellular location">
    <subcellularLocation>
        <location evidence="1">Membrane</location>
        <topology evidence="1">Single-pass type I membrane protein</topology>
    </subcellularLocation>
</comment>
<keyword evidence="6 12" id="KW-0547">Nucleotide-binding</keyword>
<evidence type="ECO:0000256" key="8">
    <source>
        <dbReference type="ARBA" id="ARBA00022840"/>
    </source>
</evidence>
<dbReference type="FunFam" id="1.10.510.10:FF:000590">
    <property type="entry name" value="PR5-like receptor kinase"/>
    <property type="match status" value="1"/>
</dbReference>
<evidence type="ECO:0000256" key="13">
    <source>
        <dbReference type="SAM" id="Phobius"/>
    </source>
</evidence>
<dbReference type="InterPro" id="IPR008271">
    <property type="entry name" value="Ser/Thr_kinase_AS"/>
</dbReference>
<dbReference type="Pfam" id="PF00069">
    <property type="entry name" value="Pkinase"/>
    <property type="match status" value="1"/>
</dbReference>
<comment type="caution">
    <text evidence="16">The sequence shown here is derived from an EMBL/GenBank/DDBJ whole genome shotgun (WGS) entry which is preliminary data.</text>
</comment>
<evidence type="ECO:0000256" key="10">
    <source>
        <dbReference type="ARBA" id="ARBA00023136"/>
    </source>
</evidence>
<evidence type="ECO:0000256" key="12">
    <source>
        <dbReference type="PROSITE-ProRule" id="PRU10141"/>
    </source>
</evidence>
<feature type="domain" description="Protein kinase" evidence="15">
    <location>
        <begin position="374"/>
        <end position="662"/>
    </location>
</feature>
<dbReference type="GO" id="GO:0016020">
    <property type="term" value="C:membrane"/>
    <property type="evidence" value="ECO:0007669"/>
    <property type="project" value="UniProtKB-SubCell"/>
</dbReference>
<evidence type="ECO:0000256" key="9">
    <source>
        <dbReference type="ARBA" id="ARBA00022989"/>
    </source>
</evidence>
<dbReference type="SUPFAM" id="SSF56112">
    <property type="entry name" value="Protein kinase-like (PK-like)"/>
    <property type="match status" value="1"/>
</dbReference>
<evidence type="ECO:0000256" key="2">
    <source>
        <dbReference type="ARBA" id="ARBA00022527"/>
    </source>
</evidence>
<dbReference type="InterPro" id="IPR025287">
    <property type="entry name" value="WAK_GUB"/>
</dbReference>
<dbReference type="GO" id="GO:0004674">
    <property type="term" value="F:protein serine/threonine kinase activity"/>
    <property type="evidence" value="ECO:0007669"/>
    <property type="project" value="UniProtKB-KW"/>
</dbReference>
<sequence length="693" mass="78293">MMRPTSSAKYSRFLSCLFLLFHSSQGQHEDGCPSTSCGDISISYPFRRGGGDSSACTDPLPLFELACEANNRVLYDDHHLPRGNKYYVKDISYLDMTVRLVDADLASGDCRLPRTNSSVDMRTLFNSTTLSVVGSTRLVTFVSCSREINGREAYIRLPCLSTNDTNIVYAIFDYRADSLISLEPSCHFTALTLAEYTPYTYHLQQSDVFQLLQNGFLLSFDLDTYRRWQDELRLAISPISFCFKQTKSPRLTMLERAFSLFNDEVNFFNCLRAENRLHDAITRPSYNPYLNFSRSSFHFYLVYSVAVILVVLLDIVLILCIVRFIVAPVTVLVFLAYNSWRSYVPIDLVEKFLQNQGKLSPARYSYPQVVRMTANFGDKLGQGGFGSVFKGKLPGGHLVAVKMLLGNSSSCNGEDFINEVSTVSRIHHLNIVRLVGFCSEGTKRALVYEYMPNGSLDKYIFSSSINGRYFTMEKLNEIALAVAKGIDYLHRGCDMRILHFDIKPQNILLDHNFVPKLSDFGLAKLYPKDCSLVSMSAARGTIGYIAPEQVSRSFGVISYKSDVYSFGMLLMEMAGGRRNVNRNVDNSSQVYYPSWIYDRLQQMELGLEICHVEIDSMERKLCKVGLWCIQMRPSDRPSMSRVIEMLEEADADALPMPPKPFLSNSLPISIQQYSGATGSSFTELSIISEDIDQ</sequence>
<organism evidence="16 17">
    <name type="scientific">Iris pallida</name>
    <name type="common">Sweet iris</name>
    <dbReference type="NCBI Taxonomy" id="29817"/>
    <lineage>
        <taxon>Eukaryota</taxon>
        <taxon>Viridiplantae</taxon>
        <taxon>Streptophyta</taxon>
        <taxon>Embryophyta</taxon>
        <taxon>Tracheophyta</taxon>
        <taxon>Spermatophyta</taxon>
        <taxon>Magnoliopsida</taxon>
        <taxon>Liliopsida</taxon>
        <taxon>Asparagales</taxon>
        <taxon>Iridaceae</taxon>
        <taxon>Iridoideae</taxon>
        <taxon>Irideae</taxon>
        <taxon>Iris</taxon>
    </lineage>
</organism>
<reference evidence="16" key="2">
    <citation type="submission" date="2023-04" db="EMBL/GenBank/DDBJ databases">
        <authorList>
            <person name="Bruccoleri R.E."/>
            <person name="Oakeley E.J."/>
            <person name="Faust A.-M."/>
            <person name="Dessus-Babus S."/>
            <person name="Altorfer M."/>
            <person name="Burckhardt D."/>
            <person name="Oertli M."/>
            <person name="Naumann U."/>
            <person name="Petersen F."/>
            <person name="Wong J."/>
        </authorList>
    </citation>
    <scope>NUCLEOTIDE SEQUENCE</scope>
    <source>
        <strain evidence="16">GSM-AAB239-AS_SAM_17_03QT</strain>
        <tissue evidence="16">Leaf</tissue>
    </source>
</reference>
<accession>A0AAX6DM05</accession>
<keyword evidence="8 12" id="KW-0067">ATP-binding</keyword>
<evidence type="ECO:0000313" key="16">
    <source>
        <dbReference type="EMBL" id="KAJ6792765.1"/>
    </source>
</evidence>
<feature type="transmembrane region" description="Helical" evidence="13">
    <location>
        <begin position="297"/>
        <end position="317"/>
    </location>
</feature>
<dbReference type="GO" id="GO:0005524">
    <property type="term" value="F:ATP binding"/>
    <property type="evidence" value="ECO:0007669"/>
    <property type="project" value="UniProtKB-UniRule"/>
</dbReference>
<keyword evidence="11" id="KW-0325">Glycoprotein</keyword>
<protein>
    <submittedName>
        <fullName evidence="16">Rust resistance kinase Lr10-like isoform X1</fullName>
    </submittedName>
</protein>
<dbReference type="PROSITE" id="PS00107">
    <property type="entry name" value="PROTEIN_KINASE_ATP"/>
    <property type="match status" value="1"/>
</dbReference>
<evidence type="ECO:0000256" key="1">
    <source>
        <dbReference type="ARBA" id="ARBA00004479"/>
    </source>
</evidence>
<evidence type="ECO:0000256" key="4">
    <source>
        <dbReference type="ARBA" id="ARBA00022692"/>
    </source>
</evidence>
<keyword evidence="7 16" id="KW-0418">Kinase</keyword>
<evidence type="ECO:0000256" key="14">
    <source>
        <dbReference type="SAM" id="SignalP"/>
    </source>
</evidence>
<evidence type="ECO:0000256" key="11">
    <source>
        <dbReference type="ARBA" id="ARBA00023180"/>
    </source>
</evidence>
<feature type="binding site" evidence="12">
    <location>
        <position position="402"/>
    </location>
    <ligand>
        <name>ATP</name>
        <dbReference type="ChEBI" id="CHEBI:30616"/>
    </ligand>
</feature>
<keyword evidence="5 14" id="KW-0732">Signal</keyword>
<evidence type="ECO:0000256" key="7">
    <source>
        <dbReference type="ARBA" id="ARBA00022777"/>
    </source>
</evidence>
<keyword evidence="17" id="KW-1185">Reference proteome</keyword>
<dbReference type="GO" id="GO:0030247">
    <property type="term" value="F:polysaccharide binding"/>
    <property type="evidence" value="ECO:0007669"/>
    <property type="project" value="InterPro"/>
</dbReference>